<reference evidence="2" key="1">
    <citation type="journal article" date="2023" name="Nat. Plants">
        <title>Single-cell RNA sequencing provides a high-resolution roadmap for understanding the multicellular compartmentation of specialized metabolism.</title>
        <authorList>
            <person name="Sun S."/>
            <person name="Shen X."/>
            <person name="Li Y."/>
            <person name="Li Y."/>
            <person name="Wang S."/>
            <person name="Li R."/>
            <person name="Zhang H."/>
            <person name="Shen G."/>
            <person name="Guo B."/>
            <person name="Wei J."/>
            <person name="Xu J."/>
            <person name="St-Pierre B."/>
            <person name="Chen S."/>
            <person name="Sun C."/>
        </authorList>
    </citation>
    <scope>NUCLEOTIDE SEQUENCE [LARGE SCALE GENOMIC DNA]</scope>
</reference>
<evidence type="ECO:0000313" key="2">
    <source>
        <dbReference type="Proteomes" id="UP001060085"/>
    </source>
</evidence>
<sequence length="255" mass="28279">MLRISVLHNCRPAVNNLETHYTISGTSRVRAFIQYERLPTFYFYCGRIGHNFPQCNILKNSPFGSRLSQGNYPYPDTLGVMDRSQPEISFHMNLHPSTSDAPLSVASSNSKSTPITNHTVYMSNTGGQSSLDISESEEGNSLQSSNPMKLVNTFEKSVFSLAPHKQHGFTDPTNNNSPIQKTYSQKEAGKSLATVSKIPIVPCSTPHAIHGKLDMQSKHHPIQPVRKMEMQSHQHLVPQQGKLPGKEPTILTVNA</sequence>
<evidence type="ECO:0000313" key="1">
    <source>
        <dbReference type="EMBL" id="KAI5662021.1"/>
    </source>
</evidence>
<comment type="caution">
    <text evidence="1">The sequence shown here is derived from an EMBL/GenBank/DDBJ whole genome shotgun (WGS) entry which is preliminary data.</text>
</comment>
<organism evidence="1 2">
    <name type="scientific">Catharanthus roseus</name>
    <name type="common">Madagascar periwinkle</name>
    <name type="synonym">Vinca rosea</name>
    <dbReference type="NCBI Taxonomy" id="4058"/>
    <lineage>
        <taxon>Eukaryota</taxon>
        <taxon>Viridiplantae</taxon>
        <taxon>Streptophyta</taxon>
        <taxon>Embryophyta</taxon>
        <taxon>Tracheophyta</taxon>
        <taxon>Spermatophyta</taxon>
        <taxon>Magnoliopsida</taxon>
        <taxon>eudicotyledons</taxon>
        <taxon>Gunneridae</taxon>
        <taxon>Pentapetalae</taxon>
        <taxon>asterids</taxon>
        <taxon>lamiids</taxon>
        <taxon>Gentianales</taxon>
        <taxon>Apocynaceae</taxon>
        <taxon>Rauvolfioideae</taxon>
        <taxon>Vinceae</taxon>
        <taxon>Catharanthinae</taxon>
        <taxon>Catharanthus</taxon>
    </lineage>
</organism>
<protein>
    <submittedName>
        <fullName evidence="1">Uncharacterized protein</fullName>
    </submittedName>
</protein>
<accession>A0ACC0AMS6</accession>
<dbReference type="Proteomes" id="UP001060085">
    <property type="component" value="Linkage Group LG05"/>
</dbReference>
<proteinExistence type="predicted"/>
<keyword evidence="2" id="KW-1185">Reference proteome</keyword>
<name>A0ACC0AMS6_CATRO</name>
<dbReference type="EMBL" id="CM044705">
    <property type="protein sequence ID" value="KAI5662021.1"/>
    <property type="molecule type" value="Genomic_DNA"/>
</dbReference>
<gene>
    <name evidence="1" type="ORF">M9H77_21344</name>
</gene>